<dbReference type="PANTHER" id="PTHR12526">
    <property type="entry name" value="GLYCOSYLTRANSFERASE"/>
    <property type="match status" value="1"/>
</dbReference>
<dbReference type="InterPro" id="IPR001296">
    <property type="entry name" value="Glyco_trans_1"/>
</dbReference>
<dbReference type="AlphaFoldDB" id="A0AAW6F763"/>
<evidence type="ECO:0000259" key="1">
    <source>
        <dbReference type="Pfam" id="PF00534"/>
    </source>
</evidence>
<dbReference type="Pfam" id="PF00534">
    <property type="entry name" value="Glycos_transf_1"/>
    <property type="match status" value="1"/>
</dbReference>
<proteinExistence type="predicted"/>
<evidence type="ECO:0000313" key="3">
    <source>
        <dbReference type="Proteomes" id="UP001211522"/>
    </source>
</evidence>
<gene>
    <name evidence="2" type="ORF">PN612_11200</name>
</gene>
<dbReference type="Proteomes" id="UP001211522">
    <property type="component" value="Unassembled WGS sequence"/>
</dbReference>
<dbReference type="EMBL" id="JAQMPX010000076">
    <property type="protein sequence ID" value="MDB9139072.1"/>
    <property type="molecule type" value="Genomic_DNA"/>
</dbReference>
<reference evidence="2" key="1">
    <citation type="submission" date="2023-01" db="EMBL/GenBank/DDBJ databases">
        <title>Human gut microbiome strain richness.</title>
        <authorList>
            <person name="Chen-Liaw A."/>
        </authorList>
    </citation>
    <scope>NUCLEOTIDE SEQUENCE</scope>
    <source>
        <strain evidence="2">D35st1_E5_D35t1_190705</strain>
    </source>
</reference>
<dbReference type="EC" id="2.4.-.-" evidence="2"/>
<comment type="caution">
    <text evidence="2">The sequence shown here is derived from an EMBL/GenBank/DDBJ whole genome shotgun (WGS) entry which is preliminary data.</text>
</comment>
<dbReference type="GO" id="GO:0016757">
    <property type="term" value="F:glycosyltransferase activity"/>
    <property type="evidence" value="ECO:0007669"/>
    <property type="project" value="UniProtKB-KW"/>
</dbReference>
<protein>
    <submittedName>
        <fullName evidence="2">Glycosyltransferase</fullName>
        <ecNumber evidence="2">2.4.-.-</ecNumber>
    </submittedName>
</protein>
<keyword evidence="2" id="KW-0328">Glycosyltransferase</keyword>
<accession>A0AAW6F763</accession>
<feature type="domain" description="Glycosyl transferase family 1" evidence="1">
    <location>
        <begin position="1"/>
        <end position="73"/>
    </location>
</feature>
<dbReference type="Gene3D" id="3.40.50.2000">
    <property type="entry name" value="Glycogen Phosphorylase B"/>
    <property type="match status" value="1"/>
</dbReference>
<sequence length="95" mass="10989">MTSRFEGFGMTLLESQQMGVVPIAIDTYKSLHDIVQDNYNGVIVKNEDLDEMDRCVRRVLDDEDLRTKIAYNEINSSKRFKPSVIIESWMTLLNS</sequence>
<evidence type="ECO:0000313" key="2">
    <source>
        <dbReference type="EMBL" id="MDB9139072.1"/>
    </source>
</evidence>
<name>A0AAW6F763_PARDI</name>
<organism evidence="2 3">
    <name type="scientific">Parabacteroides distasonis</name>
    <dbReference type="NCBI Taxonomy" id="823"/>
    <lineage>
        <taxon>Bacteria</taxon>
        <taxon>Pseudomonadati</taxon>
        <taxon>Bacteroidota</taxon>
        <taxon>Bacteroidia</taxon>
        <taxon>Bacteroidales</taxon>
        <taxon>Tannerellaceae</taxon>
        <taxon>Parabacteroides</taxon>
    </lineage>
</organism>
<dbReference type="SUPFAM" id="SSF53756">
    <property type="entry name" value="UDP-Glycosyltransferase/glycogen phosphorylase"/>
    <property type="match status" value="1"/>
</dbReference>
<dbReference type="PANTHER" id="PTHR12526:SF630">
    <property type="entry name" value="GLYCOSYLTRANSFERASE"/>
    <property type="match status" value="1"/>
</dbReference>
<keyword evidence="2" id="KW-0808">Transferase</keyword>